<dbReference type="SUPFAM" id="SSF81606">
    <property type="entry name" value="PP2C-like"/>
    <property type="match status" value="1"/>
</dbReference>
<dbReference type="EC" id="3.1.3.16" evidence="1"/>
<comment type="caution">
    <text evidence="8">The sequence shown here is derived from an EMBL/GenBank/DDBJ whole genome shotgun (WGS) entry which is preliminary data.</text>
</comment>
<dbReference type="EMBL" id="CM022216">
    <property type="protein sequence ID" value="KAF7012894.1"/>
    <property type="molecule type" value="Genomic_DNA"/>
</dbReference>
<evidence type="ECO:0000256" key="2">
    <source>
        <dbReference type="ARBA" id="ARBA00022801"/>
    </source>
</evidence>
<feature type="non-terminal residue" evidence="8">
    <location>
        <position position="196"/>
    </location>
</feature>
<feature type="compositionally biased region" description="Basic residues" evidence="6">
    <location>
        <begin position="33"/>
        <end position="49"/>
    </location>
</feature>
<dbReference type="Gene3D" id="3.60.40.10">
    <property type="entry name" value="PPM-type phosphatase domain"/>
    <property type="match status" value="1"/>
</dbReference>
<accession>A0A9R1JDE3</accession>
<protein>
    <recommendedName>
        <fullName evidence="1">protein-serine/threonine phosphatase</fullName>
        <ecNumber evidence="1">3.1.3.16</ecNumber>
    </recommendedName>
</protein>
<name>A0A9R1JDE3_WHEAT</name>
<dbReference type="Proteomes" id="UP000815260">
    <property type="component" value="Chromosome 2D"/>
</dbReference>
<evidence type="ECO:0000313" key="8">
    <source>
        <dbReference type="EMBL" id="KAF7012894.1"/>
    </source>
</evidence>
<evidence type="ECO:0000256" key="1">
    <source>
        <dbReference type="ARBA" id="ARBA00013081"/>
    </source>
</evidence>
<feature type="non-terminal residue" evidence="8">
    <location>
        <position position="1"/>
    </location>
</feature>
<dbReference type="PROSITE" id="PS51746">
    <property type="entry name" value="PPM_2"/>
    <property type="match status" value="1"/>
</dbReference>
<evidence type="ECO:0000256" key="4">
    <source>
        <dbReference type="ARBA" id="ARBA00047761"/>
    </source>
</evidence>
<dbReference type="PANTHER" id="PTHR13832">
    <property type="entry name" value="PROTEIN PHOSPHATASE 2C"/>
    <property type="match status" value="1"/>
</dbReference>
<feature type="domain" description="PPM-type phosphatase" evidence="7">
    <location>
        <begin position="93"/>
        <end position="196"/>
    </location>
</feature>
<proteinExistence type="predicted"/>
<reference evidence="8" key="1">
    <citation type="journal article" date="2017" name="Gigascience">
        <title>The first near-complete assembly of the hexaploid bread wheat genome, Triticum aestivum.</title>
        <authorList>
            <person name="Zimin A.V."/>
            <person name="Puiu D."/>
            <person name="Hall R."/>
            <person name="Kingan S."/>
            <person name="Clavijo B.J."/>
            <person name="Salzberg S.L."/>
        </authorList>
    </citation>
    <scope>NUCLEOTIDE SEQUENCE</scope>
    <source>
        <tissue evidence="8">Leaf</tissue>
    </source>
</reference>
<dbReference type="OrthoDB" id="1877784at2759"/>
<dbReference type="GO" id="GO:0004722">
    <property type="term" value="F:protein serine/threonine phosphatase activity"/>
    <property type="evidence" value="ECO:0007669"/>
    <property type="project" value="UniProtKB-EC"/>
</dbReference>
<keyword evidence="3" id="KW-0904">Protein phosphatase</keyword>
<evidence type="ECO:0000256" key="5">
    <source>
        <dbReference type="ARBA" id="ARBA00048336"/>
    </source>
</evidence>
<evidence type="ECO:0000256" key="6">
    <source>
        <dbReference type="SAM" id="MobiDB-lite"/>
    </source>
</evidence>
<dbReference type="InterPro" id="IPR036457">
    <property type="entry name" value="PPM-type-like_dom_sf"/>
</dbReference>
<comment type="catalytic activity">
    <reaction evidence="5">
        <text>O-phospho-L-threonyl-[protein] + H2O = L-threonyl-[protein] + phosphate</text>
        <dbReference type="Rhea" id="RHEA:47004"/>
        <dbReference type="Rhea" id="RHEA-COMP:11060"/>
        <dbReference type="Rhea" id="RHEA-COMP:11605"/>
        <dbReference type="ChEBI" id="CHEBI:15377"/>
        <dbReference type="ChEBI" id="CHEBI:30013"/>
        <dbReference type="ChEBI" id="CHEBI:43474"/>
        <dbReference type="ChEBI" id="CHEBI:61977"/>
        <dbReference type="EC" id="3.1.3.16"/>
    </reaction>
</comment>
<dbReference type="InterPro" id="IPR015655">
    <property type="entry name" value="PP2C"/>
</dbReference>
<feature type="region of interest" description="Disordered" evidence="6">
    <location>
        <begin position="1"/>
        <end position="65"/>
    </location>
</feature>
<dbReference type="PANTHER" id="PTHR13832:SF731">
    <property type="entry name" value="PROTEIN-SERINE_THREONINE PHOSPHATASE"/>
    <property type="match status" value="1"/>
</dbReference>
<sequence>CRARWHGLLAVPPRPAHALERATTAPPAPPSSRPRRSALRPPPRAHPRRHAEPSPCVAQSPARRPPPRLRTLLLLLLLKPGQGPPPGASPCAGRGHCRTGGVGRVQALFGVVDGHGGKSAAEFAEDNMPRILAEELEERLARGAGRAAVEGALRRAYLRTDEEFPSSSSNNLEQAVGGACCVTALLREGGRQLVVS</sequence>
<organism evidence="8">
    <name type="scientific">Triticum aestivum</name>
    <name type="common">Wheat</name>
    <dbReference type="NCBI Taxonomy" id="4565"/>
    <lineage>
        <taxon>Eukaryota</taxon>
        <taxon>Viridiplantae</taxon>
        <taxon>Streptophyta</taxon>
        <taxon>Embryophyta</taxon>
        <taxon>Tracheophyta</taxon>
        <taxon>Spermatophyta</taxon>
        <taxon>Magnoliopsida</taxon>
        <taxon>Liliopsida</taxon>
        <taxon>Poales</taxon>
        <taxon>Poaceae</taxon>
        <taxon>BOP clade</taxon>
        <taxon>Pooideae</taxon>
        <taxon>Triticodae</taxon>
        <taxon>Triticeae</taxon>
        <taxon>Triticinae</taxon>
        <taxon>Triticum</taxon>
    </lineage>
</organism>
<dbReference type="InterPro" id="IPR001932">
    <property type="entry name" value="PPM-type_phosphatase-like_dom"/>
</dbReference>
<dbReference type="AlphaFoldDB" id="A0A9R1JDE3"/>
<gene>
    <name evidence="8" type="ORF">CFC21_027042</name>
</gene>
<reference evidence="8" key="2">
    <citation type="submission" date="2020-03" db="EMBL/GenBank/DDBJ databases">
        <title>The second near-complete assembly of the hexaploid bread wheat (Triticum aestivum) genome.</title>
        <authorList>
            <person name="Zimin A.V."/>
            <person name="Puiu D."/>
            <person name="Shumante A."/>
            <person name="Alonge M."/>
            <person name="Salzberg S.L."/>
        </authorList>
    </citation>
    <scope>NUCLEOTIDE SEQUENCE</scope>
    <source>
        <tissue evidence="8">Leaf</tissue>
    </source>
</reference>
<evidence type="ECO:0000256" key="3">
    <source>
        <dbReference type="ARBA" id="ARBA00022912"/>
    </source>
</evidence>
<comment type="catalytic activity">
    <reaction evidence="4">
        <text>O-phospho-L-seryl-[protein] + H2O = L-seryl-[protein] + phosphate</text>
        <dbReference type="Rhea" id="RHEA:20629"/>
        <dbReference type="Rhea" id="RHEA-COMP:9863"/>
        <dbReference type="Rhea" id="RHEA-COMP:11604"/>
        <dbReference type="ChEBI" id="CHEBI:15377"/>
        <dbReference type="ChEBI" id="CHEBI:29999"/>
        <dbReference type="ChEBI" id="CHEBI:43474"/>
        <dbReference type="ChEBI" id="CHEBI:83421"/>
        <dbReference type="EC" id="3.1.3.16"/>
    </reaction>
</comment>
<evidence type="ECO:0000259" key="7">
    <source>
        <dbReference type="PROSITE" id="PS51746"/>
    </source>
</evidence>
<keyword evidence="2" id="KW-0378">Hydrolase</keyword>
<dbReference type="Pfam" id="PF00481">
    <property type="entry name" value="PP2C"/>
    <property type="match status" value="1"/>
</dbReference>